<dbReference type="AlphaFoldDB" id="A0AAW8AS18"/>
<accession>A0AAW8AS18</accession>
<dbReference type="RefSeq" id="WP_305202908.1">
    <property type="nucleotide sequence ID" value="NZ_JAUUIA010001486.1"/>
</dbReference>
<feature type="non-terminal residue" evidence="7">
    <location>
        <position position="78"/>
    </location>
</feature>
<dbReference type="SUPFAM" id="SSF55874">
    <property type="entry name" value="ATPase domain of HSP90 chaperone/DNA topoisomerase II/histidine kinase"/>
    <property type="match status" value="1"/>
</dbReference>
<feature type="non-terminal residue" evidence="7">
    <location>
        <position position="1"/>
    </location>
</feature>
<dbReference type="GO" id="GO:0000156">
    <property type="term" value="F:phosphorelay response regulator activity"/>
    <property type="evidence" value="ECO:0007669"/>
    <property type="project" value="TreeGrafter"/>
</dbReference>
<evidence type="ECO:0000256" key="4">
    <source>
        <dbReference type="ARBA" id="ARBA00022679"/>
    </source>
</evidence>
<dbReference type="Pfam" id="PF02518">
    <property type="entry name" value="HATPase_c"/>
    <property type="match status" value="1"/>
</dbReference>
<keyword evidence="7" id="KW-0547">Nucleotide-binding</keyword>
<protein>
    <recommendedName>
        <fullName evidence="2">histidine kinase</fullName>
        <ecNumber evidence="2">2.7.13.3</ecNumber>
    </recommendedName>
</protein>
<dbReference type="GO" id="GO:0005524">
    <property type="term" value="F:ATP binding"/>
    <property type="evidence" value="ECO:0007669"/>
    <property type="project" value="UniProtKB-KW"/>
</dbReference>
<proteinExistence type="predicted"/>
<dbReference type="GO" id="GO:0004673">
    <property type="term" value="F:protein histidine kinase activity"/>
    <property type="evidence" value="ECO:0007669"/>
    <property type="project" value="UniProtKB-EC"/>
</dbReference>
<keyword evidence="4" id="KW-0808">Transferase</keyword>
<dbReference type="InterPro" id="IPR005467">
    <property type="entry name" value="His_kinase_dom"/>
</dbReference>
<dbReference type="PRINTS" id="PR00344">
    <property type="entry name" value="BCTRLSENSOR"/>
</dbReference>
<reference evidence="7" key="1">
    <citation type="submission" date="2023-07" db="EMBL/GenBank/DDBJ databases">
        <authorList>
            <person name="Peng Z."/>
        </authorList>
    </citation>
    <scope>NUCLEOTIDE SEQUENCE</scope>
    <source>
        <strain evidence="7">KP219</strain>
    </source>
</reference>
<dbReference type="PROSITE" id="PS50109">
    <property type="entry name" value="HIS_KIN"/>
    <property type="match status" value="1"/>
</dbReference>
<evidence type="ECO:0000256" key="3">
    <source>
        <dbReference type="ARBA" id="ARBA00022553"/>
    </source>
</evidence>
<keyword evidence="5" id="KW-0418">Kinase</keyword>
<dbReference type="PANTHER" id="PTHR42878">
    <property type="entry name" value="TWO-COMPONENT HISTIDINE KINASE"/>
    <property type="match status" value="1"/>
</dbReference>
<dbReference type="Gene3D" id="3.30.565.10">
    <property type="entry name" value="Histidine kinase-like ATPase, C-terminal domain"/>
    <property type="match status" value="1"/>
</dbReference>
<dbReference type="InterPro" id="IPR036890">
    <property type="entry name" value="HATPase_C_sf"/>
</dbReference>
<evidence type="ECO:0000313" key="8">
    <source>
        <dbReference type="Proteomes" id="UP001244490"/>
    </source>
</evidence>
<evidence type="ECO:0000256" key="1">
    <source>
        <dbReference type="ARBA" id="ARBA00000085"/>
    </source>
</evidence>
<evidence type="ECO:0000256" key="5">
    <source>
        <dbReference type="ARBA" id="ARBA00022777"/>
    </source>
</evidence>
<dbReference type="InterPro" id="IPR050351">
    <property type="entry name" value="BphY/WalK/GraS-like"/>
</dbReference>
<organism evidence="7 8">
    <name type="scientific">Klebsiella pneumoniae</name>
    <dbReference type="NCBI Taxonomy" id="573"/>
    <lineage>
        <taxon>Bacteria</taxon>
        <taxon>Pseudomonadati</taxon>
        <taxon>Pseudomonadota</taxon>
        <taxon>Gammaproteobacteria</taxon>
        <taxon>Enterobacterales</taxon>
        <taxon>Enterobacteriaceae</taxon>
        <taxon>Klebsiella/Raoultella group</taxon>
        <taxon>Klebsiella</taxon>
        <taxon>Klebsiella pneumoniae complex</taxon>
    </lineage>
</organism>
<feature type="domain" description="Histidine kinase" evidence="6">
    <location>
        <begin position="1"/>
        <end position="78"/>
    </location>
</feature>
<dbReference type="EC" id="2.7.13.3" evidence="2"/>
<evidence type="ECO:0000313" key="7">
    <source>
        <dbReference type="EMBL" id="MDP0971968.1"/>
    </source>
</evidence>
<keyword evidence="7" id="KW-0067">ATP-binding</keyword>
<gene>
    <name evidence="7" type="ORF">Q6294_34105</name>
</gene>
<dbReference type="InterPro" id="IPR003594">
    <property type="entry name" value="HATPase_dom"/>
</dbReference>
<keyword evidence="3" id="KW-0597">Phosphoprotein</keyword>
<dbReference type="InterPro" id="IPR004358">
    <property type="entry name" value="Sig_transdc_His_kin-like_C"/>
</dbReference>
<evidence type="ECO:0000256" key="2">
    <source>
        <dbReference type="ARBA" id="ARBA00012438"/>
    </source>
</evidence>
<dbReference type="GO" id="GO:0007234">
    <property type="term" value="P:osmosensory signaling via phosphorelay pathway"/>
    <property type="evidence" value="ECO:0007669"/>
    <property type="project" value="TreeGrafter"/>
</dbReference>
<dbReference type="GO" id="GO:0030295">
    <property type="term" value="F:protein kinase activator activity"/>
    <property type="evidence" value="ECO:0007669"/>
    <property type="project" value="TreeGrafter"/>
</dbReference>
<name>A0AAW8AS18_KLEPN</name>
<sequence>VGGYSENGINTYYVKDNGVGFNQKYENKVFEVFQRLHSSKEFEGTGVGLSIVQRIIHRHGGTVRAESEEVQGATFYFS</sequence>
<comment type="caution">
    <text evidence="7">The sequence shown here is derived from an EMBL/GenBank/DDBJ whole genome shotgun (WGS) entry which is preliminary data.</text>
</comment>
<evidence type="ECO:0000259" key="6">
    <source>
        <dbReference type="PROSITE" id="PS50109"/>
    </source>
</evidence>
<dbReference type="EMBL" id="JAUUIA010001486">
    <property type="protein sequence ID" value="MDP0971968.1"/>
    <property type="molecule type" value="Genomic_DNA"/>
</dbReference>
<comment type="catalytic activity">
    <reaction evidence="1">
        <text>ATP + protein L-histidine = ADP + protein N-phospho-L-histidine.</text>
        <dbReference type="EC" id="2.7.13.3"/>
    </reaction>
</comment>
<dbReference type="PANTHER" id="PTHR42878:SF15">
    <property type="entry name" value="BACTERIOPHYTOCHROME"/>
    <property type="match status" value="1"/>
</dbReference>
<dbReference type="Proteomes" id="UP001244490">
    <property type="component" value="Unassembled WGS sequence"/>
</dbReference>